<feature type="compositionally biased region" description="Basic and acidic residues" evidence="1">
    <location>
        <begin position="196"/>
        <end position="206"/>
    </location>
</feature>
<sequence length="266" mass="30873">MSESVTDSKKPDYLEVDEAIPGQNYVCLSFISPESLIQNKDAFKCVKFLQSYCKEQNLKFDDVYSKYQDFVYKYEDKLQRDFDEQNDFQTSIRGLKVRGVYDTREAAEDRAKKLSVRDSAFHTFVGQVGYWLPWDPNADKVESEIFQNSQLNDMMEKYQANNVNRDIFYEEQKRDKIKAAQEEVLKAKAEAQKELENKDVSEKYPIDSDPVAEETKVSEQTKVCETTKVSGDLDESVEVKKGSEVSDDIKDSLESDDPWMKQKLEN</sequence>
<dbReference type="Pfam" id="PF19150">
    <property type="entry name" value="DUF5832"/>
    <property type="match status" value="1"/>
</dbReference>
<organism evidence="2">
    <name type="scientific">viral metagenome</name>
    <dbReference type="NCBI Taxonomy" id="1070528"/>
    <lineage>
        <taxon>unclassified sequences</taxon>
        <taxon>metagenomes</taxon>
        <taxon>organismal metagenomes</taxon>
    </lineage>
</organism>
<proteinExistence type="predicted"/>
<evidence type="ECO:0000256" key="1">
    <source>
        <dbReference type="SAM" id="MobiDB-lite"/>
    </source>
</evidence>
<dbReference type="InterPro" id="IPR043872">
    <property type="entry name" value="DUF5832"/>
</dbReference>
<evidence type="ECO:0000313" key="2">
    <source>
        <dbReference type="EMBL" id="QHT39220.1"/>
    </source>
</evidence>
<reference evidence="2" key="1">
    <citation type="journal article" date="2020" name="Nature">
        <title>Giant virus diversity and host interactions through global metagenomics.</title>
        <authorList>
            <person name="Schulz F."/>
            <person name="Roux S."/>
            <person name="Paez-Espino D."/>
            <person name="Jungbluth S."/>
            <person name="Walsh D.A."/>
            <person name="Denef V.J."/>
            <person name="McMahon K.D."/>
            <person name="Konstantinidis K.T."/>
            <person name="Eloe-Fadrosh E.A."/>
            <person name="Kyrpides N.C."/>
            <person name="Woyke T."/>
        </authorList>
    </citation>
    <scope>NUCLEOTIDE SEQUENCE</scope>
    <source>
        <strain evidence="2">GVMAG-S-ERX556126-94</strain>
    </source>
</reference>
<protein>
    <submittedName>
        <fullName evidence="2">Uncharacterized protein</fullName>
    </submittedName>
</protein>
<name>A0A6C0FI30_9ZZZZ</name>
<feature type="compositionally biased region" description="Basic and acidic residues" evidence="1">
    <location>
        <begin position="237"/>
        <end position="266"/>
    </location>
</feature>
<accession>A0A6C0FI30</accession>
<feature type="compositionally biased region" description="Polar residues" evidence="1">
    <location>
        <begin position="220"/>
        <end position="229"/>
    </location>
</feature>
<dbReference type="AlphaFoldDB" id="A0A6C0FI30"/>
<feature type="region of interest" description="Disordered" evidence="1">
    <location>
        <begin position="196"/>
        <end position="266"/>
    </location>
</feature>
<dbReference type="EMBL" id="MN738839">
    <property type="protein sequence ID" value="QHT39220.1"/>
    <property type="molecule type" value="Genomic_DNA"/>
</dbReference>